<feature type="compositionally biased region" description="Acidic residues" evidence="3">
    <location>
        <begin position="27"/>
        <end position="37"/>
    </location>
</feature>
<dbReference type="Pfam" id="PF22939">
    <property type="entry name" value="WHD_GPIID"/>
    <property type="match status" value="1"/>
</dbReference>
<feature type="region of interest" description="Disordered" evidence="3">
    <location>
        <begin position="56"/>
        <end position="75"/>
    </location>
</feature>
<proteinExistence type="predicted"/>
<evidence type="ECO:0000259" key="4">
    <source>
        <dbReference type="Pfam" id="PF22939"/>
    </source>
</evidence>
<feature type="compositionally biased region" description="Polar residues" evidence="3">
    <location>
        <begin position="9"/>
        <end position="21"/>
    </location>
</feature>
<feature type="region of interest" description="Disordered" evidence="3">
    <location>
        <begin position="1"/>
        <end position="47"/>
    </location>
</feature>
<dbReference type="SMART" id="SM00320">
    <property type="entry name" value="WD40"/>
    <property type="match status" value="4"/>
</dbReference>
<dbReference type="PANTHER" id="PTHR10039:SF16">
    <property type="entry name" value="GPI INOSITOL-DEACYLASE"/>
    <property type="match status" value="1"/>
</dbReference>
<evidence type="ECO:0008006" key="8">
    <source>
        <dbReference type="Google" id="ProtNLM"/>
    </source>
</evidence>
<dbReference type="Proteomes" id="UP000235786">
    <property type="component" value="Unassembled WGS sequence"/>
</dbReference>
<dbReference type="OrthoDB" id="1658288at2759"/>
<dbReference type="InterPro" id="IPR001680">
    <property type="entry name" value="WD40_rpt"/>
</dbReference>
<organism evidence="6 7">
    <name type="scientific">Hyaloscypha variabilis (strain UAMH 11265 / GT02V1 / F)</name>
    <name type="common">Meliniomyces variabilis</name>
    <dbReference type="NCBI Taxonomy" id="1149755"/>
    <lineage>
        <taxon>Eukaryota</taxon>
        <taxon>Fungi</taxon>
        <taxon>Dikarya</taxon>
        <taxon>Ascomycota</taxon>
        <taxon>Pezizomycotina</taxon>
        <taxon>Leotiomycetes</taxon>
        <taxon>Helotiales</taxon>
        <taxon>Hyaloscyphaceae</taxon>
        <taxon>Hyaloscypha</taxon>
        <taxon>Hyaloscypha variabilis</taxon>
    </lineage>
</organism>
<dbReference type="SUPFAM" id="SSF69322">
    <property type="entry name" value="Tricorn protease domain 2"/>
    <property type="match status" value="1"/>
</dbReference>
<keyword evidence="7" id="KW-1185">Reference proteome</keyword>
<gene>
    <name evidence="6" type="ORF">L207DRAFT_488917</name>
</gene>
<dbReference type="EMBL" id="KZ613945">
    <property type="protein sequence ID" value="PMD40925.1"/>
    <property type="molecule type" value="Genomic_DNA"/>
</dbReference>
<dbReference type="InterPro" id="IPR015943">
    <property type="entry name" value="WD40/YVTN_repeat-like_dom_sf"/>
</dbReference>
<evidence type="ECO:0000259" key="5">
    <source>
        <dbReference type="Pfam" id="PF24883"/>
    </source>
</evidence>
<keyword evidence="1" id="KW-0677">Repeat</keyword>
<dbReference type="SUPFAM" id="SSF53474">
    <property type="entry name" value="alpha/beta-Hydrolases"/>
    <property type="match status" value="1"/>
</dbReference>
<dbReference type="SUPFAM" id="SSF50998">
    <property type="entry name" value="Quinoprotein alcohol dehydrogenase-like"/>
    <property type="match status" value="1"/>
</dbReference>
<evidence type="ECO:0000256" key="2">
    <source>
        <dbReference type="PROSITE-ProRule" id="PRU00221"/>
    </source>
</evidence>
<dbReference type="PANTHER" id="PTHR10039">
    <property type="entry name" value="AMELOGENIN"/>
    <property type="match status" value="1"/>
</dbReference>
<dbReference type="InterPro" id="IPR056884">
    <property type="entry name" value="NPHP3-like_N"/>
</dbReference>
<evidence type="ECO:0000256" key="1">
    <source>
        <dbReference type="ARBA" id="ARBA00022737"/>
    </source>
</evidence>
<reference evidence="6 7" key="1">
    <citation type="submission" date="2016-04" db="EMBL/GenBank/DDBJ databases">
        <title>A degradative enzymes factory behind the ericoid mycorrhizal symbiosis.</title>
        <authorList>
            <consortium name="DOE Joint Genome Institute"/>
            <person name="Martino E."/>
            <person name="Morin E."/>
            <person name="Grelet G."/>
            <person name="Kuo A."/>
            <person name="Kohler A."/>
            <person name="Daghino S."/>
            <person name="Barry K."/>
            <person name="Choi C."/>
            <person name="Cichocki N."/>
            <person name="Clum A."/>
            <person name="Copeland A."/>
            <person name="Hainaut M."/>
            <person name="Haridas S."/>
            <person name="Labutti K."/>
            <person name="Lindquist E."/>
            <person name="Lipzen A."/>
            <person name="Khouja H.-R."/>
            <person name="Murat C."/>
            <person name="Ohm R."/>
            <person name="Olson A."/>
            <person name="Spatafora J."/>
            <person name="Veneault-Fourrey C."/>
            <person name="Henrissat B."/>
            <person name="Grigoriev I."/>
            <person name="Martin F."/>
            <person name="Perotto S."/>
        </authorList>
    </citation>
    <scope>NUCLEOTIDE SEQUENCE [LARGE SCALE GENOMIC DNA]</scope>
    <source>
        <strain evidence="6 7">F</strain>
    </source>
</reference>
<feature type="repeat" description="WD" evidence="2">
    <location>
        <begin position="1188"/>
        <end position="1219"/>
    </location>
</feature>
<dbReference type="Gene3D" id="2.130.10.10">
    <property type="entry name" value="YVTN repeat-like/Quinoprotein amine dehydrogenase"/>
    <property type="match status" value="3"/>
</dbReference>
<dbReference type="InterPro" id="IPR027417">
    <property type="entry name" value="P-loop_NTPase"/>
</dbReference>
<dbReference type="PROSITE" id="PS50082">
    <property type="entry name" value="WD_REPEATS_2"/>
    <property type="match status" value="1"/>
</dbReference>
<name>A0A2J6RQX8_HYAVF</name>
<protein>
    <recommendedName>
        <fullName evidence="8">GPI inositol-deacylase</fullName>
    </recommendedName>
</protein>
<sequence length="1631" mass="184566">MFRKLGKRASQSSLSSDNFQRGATGVDFDDESFDDQDDKPPNKYRWSSEPVISTSFSYSSSNSTPLLGGNRPRHASIPEGFPLRNQLHLQEHSGTGTVETPHLLDSLGLNLVHTCSDPAVDLIFVHGLGGSSRGTWSWQRDVKNFWPAWLSQEADLCKSRIFTFGYNAQFSGQDSPLNILDFAKDLLFRMKTYSNGGGVDDQPIGKHPLVFVMHSMGGLVVKKAYIIGKSDEQYASLISQIHAMLFLATPHRGSANAEFLNNVLRTTPGLSAKTYVSELEKTSTSLQDINEQFRTACGNIRLVSFYENQKTSIVFGVKKMLVDRESAVLGYPTETSSGLNADHHGICKFSDTSDPNYVQVRNALRMFIRAIKLPESTTISNASKKKLEELLGILENPADDFDIICEHIMEGSCQWILGRSTYLDWRDSTDGNSRILWLTGLPAVGKSVLSSFIIDSLQKDPSIRNCYYHFFKSEHQTKRTVGQMLRNIAFQIAISCQSFREKLLELYDSGTLAFGRQKVSTIWETIFEGILFRQRFDETFFWIIDGLDEADHPEVLIKLLSRLQSRNHFKILIVSRLMRELARNLGNNIEVVNDEISLCDTFDDIKAYTNSALSATLHTDRAKDDISTKVLEKAHGSFLWVTLALEQLKDNWHTQNDIGQILNDLPEGMEPLYVRMIQMISEQATRPRAIALKILTWTLCAFRPLEIAELEVALAPEFGDFLSLKDTVRQICANFVTVEKSRVTLIHDTARYFLLHSEGLPSTIDYRSGNKHVASTCLKFLMDPKKNWRHNFALAKRTPSSFDPFLPYAATWWAYHVSLAPPSSDLISLVLEFLENSCLIWINAVTLLGDIRTLTRAAQYLKLYVKKNKRKTSNDSLMSLTGDRDEELKQWAKDLIRVVGRFGNILTQSPQSVYRHIIPFCPRGSIISRTYSRVSGLSVVGISSETWDDCLARLTMGNDQYASKVLCKGTYFVTLIGSGVLIVWHAESCGEARKIDHGEWISVMTCSRVSPWVVTAGTKTIRVWDITTGEEIFCLQKIYERRILALSFCTADNELLIGYDDSSIQCVDLISSTEKWKVLLEEKGDLEHLCPHLISFSPDNYQVLVGYRGRPMLAWSLDQLGREPQKFIRPEDRYGRHHDTWKGGTPECVVWRPDLPVVLIIYNDTTLFEWNIEDDTQREISEIRAQDMAISPDGNLLLTSDYNGTLKVWTVPEFQLAYQLQDNDMVRSLAFSPDGQRFYDIRGPLCNVWEPDSLIRPDDLDREELSSTQETMFSQSNAPAIEAGRVQITALVCDSGDRFYCCGKESGAVVLHDMMTGEKIRKLYGHSPVVSVLEIAWSASSKYIASADDCGRVMAKRLRKPTGQGSSWAVYPLLDFRPGEAISQLLFSSSEEYLLASSSICDWVWSLKNRNEVCKLEHPLRAGVRWRNHPLMEDCLVRIDSEEVQIFSWNTLKKVQSMGLNDVQEGKEDDFVQTSGLGAPDLGLLNLHRTISGERLLSIERVVQLHSTQLLFEVSAPTRYKDTHTYPQRIRLIDINSSQPTIRQQETIKDLSVQVDRLIGSFHGQVVFLDQHYCFCTWDLDKGASSLKRHFFLPKDWLSPGMLKLCIMNSYGTILCPKNGEVAIIRSGVKL</sequence>
<dbReference type="InterPro" id="IPR011047">
    <property type="entry name" value="Quinoprotein_ADH-like_sf"/>
</dbReference>
<dbReference type="InterPro" id="IPR054471">
    <property type="entry name" value="GPIID_WHD"/>
</dbReference>
<dbReference type="SUPFAM" id="SSF52540">
    <property type="entry name" value="P-loop containing nucleoside triphosphate hydrolases"/>
    <property type="match status" value="1"/>
</dbReference>
<keyword evidence="2" id="KW-0853">WD repeat</keyword>
<evidence type="ECO:0000256" key="3">
    <source>
        <dbReference type="SAM" id="MobiDB-lite"/>
    </source>
</evidence>
<dbReference type="Pfam" id="PF24883">
    <property type="entry name" value="NPHP3_N"/>
    <property type="match status" value="1"/>
</dbReference>
<feature type="domain" description="GPI inositol-deacylase winged helix" evidence="4">
    <location>
        <begin position="683"/>
        <end position="760"/>
    </location>
</feature>
<evidence type="ECO:0000313" key="6">
    <source>
        <dbReference type="EMBL" id="PMD40925.1"/>
    </source>
</evidence>
<dbReference type="InterPro" id="IPR029058">
    <property type="entry name" value="AB_hydrolase_fold"/>
</dbReference>
<feature type="domain" description="Nephrocystin 3-like N-terminal" evidence="5">
    <location>
        <begin position="411"/>
        <end position="576"/>
    </location>
</feature>
<dbReference type="Gene3D" id="3.40.50.300">
    <property type="entry name" value="P-loop containing nucleotide triphosphate hydrolases"/>
    <property type="match status" value="1"/>
</dbReference>
<evidence type="ECO:0000313" key="7">
    <source>
        <dbReference type="Proteomes" id="UP000235786"/>
    </source>
</evidence>
<dbReference type="Pfam" id="PF00400">
    <property type="entry name" value="WD40"/>
    <property type="match status" value="2"/>
</dbReference>
<dbReference type="Gene3D" id="3.40.50.1820">
    <property type="entry name" value="alpha/beta hydrolase"/>
    <property type="match status" value="1"/>
</dbReference>
<accession>A0A2J6RQX8</accession>